<comment type="caution">
    <text evidence="3">The sequence shown here is derived from an EMBL/GenBank/DDBJ whole genome shotgun (WGS) entry which is preliminary data.</text>
</comment>
<proteinExistence type="predicted"/>
<dbReference type="AlphaFoldDB" id="A0AAD4QM88"/>
<keyword evidence="4" id="KW-1185">Reference proteome</keyword>
<dbReference type="InterPro" id="IPR036047">
    <property type="entry name" value="F-box-like_dom_sf"/>
</dbReference>
<reference evidence="3" key="1">
    <citation type="journal article" date="2022" name="New Phytol.">
        <title>Evolutionary transition to the ectomycorrhizal habit in the genomes of a hyperdiverse lineage of mushroom-forming fungi.</title>
        <authorList>
            <person name="Looney B."/>
            <person name="Miyauchi S."/>
            <person name="Morin E."/>
            <person name="Drula E."/>
            <person name="Courty P.E."/>
            <person name="Kohler A."/>
            <person name="Kuo A."/>
            <person name="LaButti K."/>
            <person name="Pangilinan J."/>
            <person name="Lipzen A."/>
            <person name="Riley R."/>
            <person name="Andreopoulos W."/>
            <person name="He G."/>
            <person name="Johnson J."/>
            <person name="Nolan M."/>
            <person name="Tritt A."/>
            <person name="Barry K.W."/>
            <person name="Grigoriev I.V."/>
            <person name="Nagy L.G."/>
            <person name="Hibbett D."/>
            <person name="Henrissat B."/>
            <person name="Matheny P.B."/>
            <person name="Labbe J."/>
            <person name="Martin F.M."/>
        </authorList>
    </citation>
    <scope>NUCLEOTIDE SEQUENCE</scope>
    <source>
        <strain evidence="3">BPL690</strain>
    </source>
</reference>
<dbReference type="SMART" id="SM00256">
    <property type="entry name" value="FBOX"/>
    <property type="match status" value="1"/>
</dbReference>
<name>A0AAD4QM88_9AGAM</name>
<evidence type="ECO:0000313" key="4">
    <source>
        <dbReference type="Proteomes" id="UP001203297"/>
    </source>
</evidence>
<feature type="region of interest" description="Disordered" evidence="1">
    <location>
        <begin position="36"/>
        <end position="68"/>
    </location>
</feature>
<accession>A0AAD4QM88</accession>
<gene>
    <name evidence="3" type="ORF">B0F90DRAFT_373020</name>
</gene>
<feature type="domain" description="F-box" evidence="2">
    <location>
        <begin position="75"/>
        <end position="124"/>
    </location>
</feature>
<sequence>MCSYSTLAEFPSSIGGRLQPLASDVNDFVSGFDDVPTISSPPLEERPIKRSRVTPTDNESNNTGSYKRTGTVGRLSELPLMPLDILYEVLGHLPPSDLLSLSRMNKAFRYVIMSRRSLFLWAASLRGCGAPPCPEDMSAPAWAHLLYGGAYCYSCGAKPVTKILFSLRRRACKSCMASHLLCPSQVPQEHRNMIPYENEYFGNSIHRSRCSNNRHWWDVDVEAFCAELDSLKRLAGDADNTTLDVEATVSEFLARKKKVVADIGEHALICSAWVKNRNACRSTLLSDVRAKRFEDIKSRFLELGYSEKDVVQLRLHPEVRTSKPMSERVWQRIAPLLLPRVNSARDQRLVREGGEHYRQRRALVADAYAKVLRPLSPLRLALSPTFADFLCGNQALADAVALSADRDNLYLPKLIYEAICKFCPELEARAVERTRQSFPLQHRYMNAQIVVNQLLGFTCLPTIAIVRRNLRL</sequence>
<organism evidence="3 4">
    <name type="scientific">Multifurca ochricompacta</name>
    <dbReference type="NCBI Taxonomy" id="376703"/>
    <lineage>
        <taxon>Eukaryota</taxon>
        <taxon>Fungi</taxon>
        <taxon>Dikarya</taxon>
        <taxon>Basidiomycota</taxon>
        <taxon>Agaricomycotina</taxon>
        <taxon>Agaricomycetes</taxon>
        <taxon>Russulales</taxon>
        <taxon>Russulaceae</taxon>
        <taxon>Multifurca</taxon>
    </lineage>
</organism>
<dbReference type="InterPro" id="IPR001810">
    <property type="entry name" value="F-box_dom"/>
</dbReference>
<feature type="compositionally biased region" description="Polar residues" evidence="1">
    <location>
        <begin position="53"/>
        <end position="68"/>
    </location>
</feature>
<dbReference type="EMBL" id="WTXG01000016">
    <property type="protein sequence ID" value="KAI0301008.1"/>
    <property type="molecule type" value="Genomic_DNA"/>
</dbReference>
<evidence type="ECO:0000259" key="2">
    <source>
        <dbReference type="PROSITE" id="PS50181"/>
    </source>
</evidence>
<dbReference type="PROSITE" id="PS50181">
    <property type="entry name" value="FBOX"/>
    <property type="match status" value="1"/>
</dbReference>
<dbReference type="Pfam" id="PF00646">
    <property type="entry name" value="F-box"/>
    <property type="match status" value="1"/>
</dbReference>
<dbReference type="Proteomes" id="UP001203297">
    <property type="component" value="Unassembled WGS sequence"/>
</dbReference>
<evidence type="ECO:0000256" key="1">
    <source>
        <dbReference type="SAM" id="MobiDB-lite"/>
    </source>
</evidence>
<dbReference type="SUPFAM" id="SSF81383">
    <property type="entry name" value="F-box domain"/>
    <property type="match status" value="1"/>
</dbReference>
<protein>
    <recommendedName>
        <fullName evidence="2">F-box domain-containing protein</fullName>
    </recommendedName>
</protein>
<evidence type="ECO:0000313" key="3">
    <source>
        <dbReference type="EMBL" id="KAI0301008.1"/>
    </source>
</evidence>